<feature type="domain" description="Aminotransferase class I/classII large" evidence="7">
    <location>
        <begin position="22"/>
        <end position="334"/>
    </location>
</feature>
<dbReference type="Pfam" id="PF00155">
    <property type="entry name" value="Aminotran_1_2"/>
    <property type="match status" value="1"/>
</dbReference>
<dbReference type="InterPro" id="IPR050106">
    <property type="entry name" value="HistidinolP_aminotransfase"/>
</dbReference>
<comment type="similarity">
    <text evidence="6">Belongs to the class-II pyridoxal-phosphate-dependent aminotransferase family. Histidinol-phosphate aminotransferase subfamily.</text>
</comment>
<proteinExistence type="inferred from homology"/>
<dbReference type="PROSITE" id="PS00599">
    <property type="entry name" value="AA_TRANSFER_CLASS_2"/>
    <property type="match status" value="1"/>
</dbReference>
<dbReference type="EMBL" id="CP046884">
    <property type="protein sequence ID" value="QNQ89369.1"/>
    <property type="molecule type" value="Genomic_DNA"/>
</dbReference>
<dbReference type="InterPro" id="IPR015422">
    <property type="entry name" value="PyrdxlP-dep_Trfase_small"/>
</dbReference>
<dbReference type="Gene3D" id="3.90.1150.10">
    <property type="entry name" value="Aspartate Aminotransferase, domain 1"/>
    <property type="match status" value="1"/>
</dbReference>
<dbReference type="InterPro" id="IPR015424">
    <property type="entry name" value="PyrdxlP-dep_Trfase"/>
</dbReference>
<dbReference type="AlphaFoldDB" id="A0A7H0SLE4"/>
<evidence type="ECO:0000256" key="5">
    <source>
        <dbReference type="ARBA" id="ARBA00022898"/>
    </source>
</evidence>
<keyword evidence="4 6" id="KW-0808">Transferase</keyword>
<dbReference type="KEGG" id="cpoy:GP475_01010"/>
<dbReference type="InterPro" id="IPR005861">
    <property type="entry name" value="HisP_aminotrans"/>
</dbReference>
<dbReference type="NCBIfam" id="NF002878">
    <property type="entry name" value="PRK03321.1"/>
    <property type="match status" value="1"/>
</dbReference>
<comment type="cofactor">
    <cofactor evidence="1 6">
        <name>pyridoxal 5'-phosphate</name>
        <dbReference type="ChEBI" id="CHEBI:597326"/>
    </cofactor>
</comment>
<evidence type="ECO:0000313" key="8">
    <source>
        <dbReference type="EMBL" id="QNQ89369.1"/>
    </source>
</evidence>
<comment type="subunit">
    <text evidence="2 6">Homodimer.</text>
</comment>
<dbReference type="EC" id="2.6.1.9" evidence="6"/>
<keyword evidence="9" id="KW-1185">Reference proteome</keyword>
<accession>A0A7H0SLE4</accession>
<evidence type="ECO:0000256" key="4">
    <source>
        <dbReference type="ARBA" id="ARBA00022679"/>
    </source>
</evidence>
<name>A0A7H0SLE4_9CORY</name>
<dbReference type="Proteomes" id="UP000516320">
    <property type="component" value="Chromosome"/>
</dbReference>
<dbReference type="PANTHER" id="PTHR43643">
    <property type="entry name" value="HISTIDINOL-PHOSPHATE AMINOTRANSFERASE 2"/>
    <property type="match status" value="1"/>
</dbReference>
<dbReference type="GO" id="GO:0004400">
    <property type="term" value="F:histidinol-phosphate transaminase activity"/>
    <property type="evidence" value="ECO:0007669"/>
    <property type="project" value="UniProtKB-UniRule"/>
</dbReference>
<evidence type="ECO:0000256" key="3">
    <source>
        <dbReference type="ARBA" id="ARBA00022576"/>
    </source>
</evidence>
<evidence type="ECO:0000256" key="6">
    <source>
        <dbReference type="HAMAP-Rule" id="MF_01023"/>
    </source>
</evidence>
<evidence type="ECO:0000313" key="9">
    <source>
        <dbReference type="Proteomes" id="UP000516320"/>
    </source>
</evidence>
<reference evidence="8 9" key="1">
    <citation type="submission" date="2019-12" db="EMBL/GenBank/DDBJ databases">
        <title>Corynebacterium sp. nov., isolated from feces of the Anser Albifrons in China.</title>
        <authorList>
            <person name="Liu Q."/>
        </authorList>
    </citation>
    <scope>NUCLEOTIDE SEQUENCE [LARGE SCALE GENOMIC DNA]</scope>
    <source>
        <strain evidence="8 9">4H37-19</strain>
    </source>
</reference>
<organism evidence="8 9">
    <name type="scientific">Corynebacterium poyangense</name>
    <dbReference type="NCBI Taxonomy" id="2684405"/>
    <lineage>
        <taxon>Bacteria</taxon>
        <taxon>Bacillati</taxon>
        <taxon>Actinomycetota</taxon>
        <taxon>Actinomycetes</taxon>
        <taxon>Mycobacteriales</taxon>
        <taxon>Corynebacteriaceae</taxon>
        <taxon>Corynebacterium</taxon>
    </lineage>
</organism>
<dbReference type="NCBIfam" id="TIGR01141">
    <property type="entry name" value="hisC"/>
    <property type="match status" value="1"/>
</dbReference>
<dbReference type="UniPathway" id="UPA00031">
    <property type="reaction ID" value="UER00012"/>
</dbReference>
<dbReference type="GO" id="GO:0030170">
    <property type="term" value="F:pyridoxal phosphate binding"/>
    <property type="evidence" value="ECO:0007669"/>
    <property type="project" value="InterPro"/>
</dbReference>
<dbReference type="InterPro" id="IPR024892">
    <property type="entry name" value="ArAT"/>
</dbReference>
<keyword evidence="6" id="KW-0368">Histidine biosynthesis</keyword>
<gene>
    <name evidence="6 8" type="primary">hisC</name>
    <name evidence="8" type="ORF">GP475_01010</name>
</gene>
<dbReference type="GO" id="GO:0000105">
    <property type="term" value="P:L-histidine biosynthetic process"/>
    <property type="evidence" value="ECO:0007669"/>
    <property type="project" value="UniProtKB-UniRule"/>
</dbReference>
<evidence type="ECO:0000259" key="7">
    <source>
        <dbReference type="Pfam" id="PF00155"/>
    </source>
</evidence>
<dbReference type="RefSeq" id="WP_187974825.1">
    <property type="nucleotide sequence ID" value="NZ_CP046884.1"/>
</dbReference>
<feature type="modified residue" description="N6-(pyridoxal phosphate)lysine" evidence="6">
    <location>
        <position position="213"/>
    </location>
</feature>
<dbReference type="SUPFAM" id="SSF53383">
    <property type="entry name" value="PLP-dependent transferases"/>
    <property type="match status" value="1"/>
</dbReference>
<evidence type="ECO:0000256" key="2">
    <source>
        <dbReference type="ARBA" id="ARBA00011738"/>
    </source>
</evidence>
<dbReference type="HAMAP" id="MF_01023">
    <property type="entry name" value="HisC_aminotrans_2"/>
    <property type="match status" value="1"/>
</dbReference>
<evidence type="ECO:0000256" key="1">
    <source>
        <dbReference type="ARBA" id="ARBA00001933"/>
    </source>
</evidence>
<dbReference type="InterPro" id="IPR001917">
    <property type="entry name" value="Aminotrans_II_pyridoxalP_BS"/>
</dbReference>
<comment type="catalytic activity">
    <reaction evidence="6">
        <text>L-histidinol phosphate + 2-oxoglutarate = 3-(imidazol-4-yl)-2-oxopropyl phosphate + L-glutamate</text>
        <dbReference type="Rhea" id="RHEA:23744"/>
        <dbReference type="ChEBI" id="CHEBI:16810"/>
        <dbReference type="ChEBI" id="CHEBI:29985"/>
        <dbReference type="ChEBI" id="CHEBI:57766"/>
        <dbReference type="ChEBI" id="CHEBI:57980"/>
        <dbReference type="EC" id="2.6.1.9"/>
    </reaction>
</comment>
<dbReference type="InterPro" id="IPR004839">
    <property type="entry name" value="Aminotransferase_I/II_large"/>
</dbReference>
<keyword evidence="5 6" id="KW-0663">Pyridoxal phosphate</keyword>
<dbReference type="InterPro" id="IPR015421">
    <property type="entry name" value="PyrdxlP-dep_Trfase_major"/>
</dbReference>
<comment type="pathway">
    <text evidence="6">Amino-acid biosynthesis; L-histidine biosynthesis; L-histidine from 5-phospho-alpha-D-ribose 1-diphosphate: step 7/9.</text>
</comment>
<sequence>MIRAEIADMPEYVPGKDYPGAIKLSSNEVTTAPVPEVKEAVMEVLDNPNRYPDMGVDKLRAKIAEFLGLESNQISVGCGSSAICQELVQITCHDGDEVIFPWRSFEAYPIFAEVHGAQPVMVPLTADNGLDLDAMIAAINDRTRLIFVCNPNNPSGSTITTSQFAEFMDKVPEDVVVALDEAYFEYNRAADTPVATEEIARHPNVVGLRTFSKAWGLAGIRVGYAFGAPEIISALNKVCLPFSVNAVAQAAALTCLDYADRVMASTEETVIQRDRVADALGVQRSQANYVWLPCDDPATAPELAERLAEHGVLVRAFPEGLRITVTNRAETDLFLAAWEKIT</sequence>
<keyword evidence="3 6" id="KW-0032">Aminotransferase</keyword>
<protein>
    <recommendedName>
        <fullName evidence="6">Histidinol-phosphate aminotransferase</fullName>
        <ecNumber evidence="6">2.6.1.9</ecNumber>
    </recommendedName>
    <alternativeName>
        <fullName evidence="6">Imidazole acetol-phosphate transaminase</fullName>
    </alternativeName>
</protein>
<dbReference type="PANTHER" id="PTHR43643:SF3">
    <property type="entry name" value="HISTIDINOL-PHOSPHATE AMINOTRANSFERASE"/>
    <property type="match status" value="1"/>
</dbReference>
<dbReference type="Gene3D" id="3.40.640.10">
    <property type="entry name" value="Type I PLP-dependent aspartate aminotransferase-like (Major domain)"/>
    <property type="match status" value="1"/>
</dbReference>
<keyword evidence="6" id="KW-0028">Amino-acid biosynthesis</keyword>
<dbReference type="CDD" id="cd00609">
    <property type="entry name" value="AAT_like"/>
    <property type="match status" value="1"/>
</dbReference>